<feature type="compositionally biased region" description="Basic and acidic residues" evidence="8">
    <location>
        <begin position="914"/>
        <end position="926"/>
    </location>
</feature>
<feature type="region of interest" description="Disordered" evidence="8">
    <location>
        <begin position="233"/>
        <end position="262"/>
    </location>
</feature>
<dbReference type="InterPro" id="IPR012677">
    <property type="entry name" value="Nucleotide-bd_a/b_plait_sf"/>
</dbReference>
<feature type="compositionally biased region" description="Polar residues" evidence="8">
    <location>
        <begin position="531"/>
        <end position="560"/>
    </location>
</feature>
<evidence type="ECO:0000313" key="11">
    <source>
        <dbReference type="Proteomes" id="UP000319801"/>
    </source>
</evidence>
<dbReference type="InterPro" id="IPR044570">
    <property type="entry name" value="Set1-like"/>
</dbReference>
<feature type="compositionally biased region" description="Low complexity" evidence="8">
    <location>
        <begin position="1419"/>
        <end position="1432"/>
    </location>
</feature>
<feature type="compositionally biased region" description="Basic and acidic residues" evidence="8">
    <location>
        <begin position="947"/>
        <end position="958"/>
    </location>
</feature>
<evidence type="ECO:0000256" key="2">
    <source>
        <dbReference type="ARBA" id="ARBA00022603"/>
    </source>
</evidence>
<feature type="region of interest" description="Disordered" evidence="8">
    <location>
        <begin position="510"/>
        <end position="560"/>
    </location>
</feature>
<dbReference type="Proteomes" id="UP000319801">
    <property type="component" value="Unassembled WGS sequence"/>
</dbReference>
<feature type="compositionally biased region" description="Acidic residues" evidence="8">
    <location>
        <begin position="975"/>
        <end position="984"/>
    </location>
</feature>
<feature type="compositionally biased region" description="Low complexity" evidence="8">
    <location>
        <begin position="1360"/>
        <end position="1370"/>
    </location>
</feature>
<evidence type="ECO:0000256" key="1">
    <source>
        <dbReference type="ARBA" id="ARBA00004123"/>
    </source>
</evidence>
<organism evidence="10 11">
    <name type="scientific">Bagarius yarrelli</name>
    <name type="common">Goonch</name>
    <name type="synonym">Bagrus yarrelli</name>
    <dbReference type="NCBI Taxonomy" id="175774"/>
    <lineage>
        <taxon>Eukaryota</taxon>
        <taxon>Metazoa</taxon>
        <taxon>Chordata</taxon>
        <taxon>Craniata</taxon>
        <taxon>Vertebrata</taxon>
        <taxon>Euteleostomi</taxon>
        <taxon>Actinopterygii</taxon>
        <taxon>Neopterygii</taxon>
        <taxon>Teleostei</taxon>
        <taxon>Ostariophysi</taxon>
        <taxon>Siluriformes</taxon>
        <taxon>Sisoridae</taxon>
        <taxon>Sisorinae</taxon>
        <taxon>Bagarius</taxon>
    </lineage>
</organism>
<keyword evidence="4" id="KW-0949">S-adenosyl-L-methionine</keyword>
<feature type="region of interest" description="Disordered" evidence="8">
    <location>
        <begin position="1051"/>
        <end position="1168"/>
    </location>
</feature>
<keyword evidence="11" id="KW-1185">Reference proteome</keyword>
<evidence type="ECO:0000256" key="3">
    <source>
        <dbReference type="ARBA" id="ARBA00022679"/>
    </source>
</evidence>
<feature type="compositionally biased region" description="Basic and acidic residues" evidence="8">
    <location>
        <begin position="996"/>
        <end position="1010"/>
    </location>
</feature>
<dbReference type="InterPro" id="IPR035979">
    <property type="entry name" value="RBD_domain_sf"/>
</dbReference>
<keyword evidence="7" id="KW-0694">RNA-binding</keyword>
<accession>A0A556UFR4</accession>
<proteinExistence type="predicted"/>
<keyword evidence="3 10" id="KW-0808">Transferase</keyword>
<feature type="compositionally biased region" description="Low complexity" evidence="8">
    <location>
        <begin position="1051"/>
        <end position="1071"/>
    </location>
</feature>
<dbReference type="GO" id="GO:0048188">
    <property type="term" value="C:Set1C/COMPASS complex"/>
    <property type="evidence" value="ECO:0007669"/>
    <property type="project" value="TreeGrafter"/>
</dbReference>
<dbReference type="PROSITE" id="PS50102">
    <property type="entry name" value="RRM"/>
    <property type="match status" value="1"/>
</dbReference>
<feature type="compositionally biased region" description="Polar residues" evidence="8">
    <location>
        <begin position="1406"/>
        <end position="1418"/>
    </location>
</feature>
<dbReference type="SMART" id="SM00360">
    <property type="entry name" value="RRM"/>
    <property type="match status" value="1"/>
</dbReference>
<protein>
    <submittedName>
        <fullName evidence="10">Histone-lysine N-methyltransferase SETD1B-A</fullName>
    </submittedName>
</protein>
<keyword evidence="5" id="KW-0156">Chromatin regulator</keyword>
<evidence type="ECO:0000256" key="5">
    <source>
        <dbReference type="ARBA" id="ARBA00022853"/>
    </source>
</evidence>
<keyword evidence="2 10" id="KW-0489">Methyltransferase</keyword>
<reference evidence="10 11" key="1">
    <citation type="journal article" date="2019" name="Genome Biol. Evol.">
        <title>Whole-Genome Sequencing of the Giant Devil Catfish, Bagarius yarrelli.</title>
        <authorList>
            <person name="Jiang W."/>
            <person name="Lv Y."/>
            <person name="Cheng L."/>
            <person name="Yang K."/>
            <person name="Chao B."/>
            <person name="Wang X."/>
            <person name="Li Y."/>
            <person name="Pan X."/>
            <person name="You X."/>
            <person name="Zhang Y."/>
            <person name="Yang J."/>
            <person name="Li J."/>
            <person name="Zhang X."/>
            <person name="Liu S."/>
            <person name="Sun C."/>
            <person name="Yang J."/>
            <person name="Shi Q."/>
        </authorList>
    </citation>
    <scope>NUCLEOTIDE SEQUENCE [LARGE SCALE GENOMIC DNA]</scope>
    <source>
        <strain evidence="10">JWS20170419001</strain>
        <tissue evidence="10">Muscle</tissue>
    </source>
</reference>
<dbReference type="SUPFAM" id="SSF54928">
    <property type="entry name" value="RNA-binding domain, RBD"/>
    <property type="match status" value="1"/>
</dbReference>
<dbReference type="GO" id="GO:0042800">
    <property type="term" value="F:histone H3K4 methyltransferase activity"/>
    <property type="evidence" value="ECO:0007669"/>
    <property type="project" value="InterPro"/>
</dbReference>
<feature type="region of interest" description="Disordered" evidence="8">
    <location>
        <begin position="910"/>
        <end position="1035"/>
    </location>
</feature>
<gene>
    <name evidence="10" type="ORF">Baya_10522</name>
</gene>
<feature type="compositionally biased region" description="Acidic residues" evidence="8">
    <location>
        <begin position="1115"/>
        <end position="1125"/>
    </location>
</feature>
<comment type="subcellular location">
    <subcellularLocation>
        <location evidence="1">Nucleus</location>
    </subcellularLocation>
</comment>
<keyword evidence="6" id="KW-0539">Nucleus</keyword>
<feature type="compositionally biased region" description="Basic and acidic residues" evidence="8">
    <location>
        <begin position="1072"/>
        <end position="1086"/>
    </location>
</feature>
<dbReference type="Gene3D" id="3.30.70.330">
    <property type="match status" value="1"/>
</dbReference>
<feature type="domain" description="RRM" evidence="9">
    <location>
        <begin position="66"/>
        <end position="144"/>
    </location>
</feature>
<comment type="caution">
    <text evidence="10">The sequence shown here is derived from an EMBL/GenBank/DDBJ whole genome shotgun (WGS) entry which is preliminary data.</text>
</comment>
<name>A0A556UFR4_BAGYA</name>
<feature type="region of interest" description="Disordered" evidence="8">
    <location>
        <begin position="321"/>
        <end position="341"/>
    </location>
</feature>
<dbReference type="Pfam" id="PF00076">
    <property type="entry name" value="RRM_1"/>
    <property type="match status" value="1"/>
</dbReference>
<feature type="compositionally biased region" description="Pro residues" evidence="8">
    <location>
        <begin position="1290"/>
        <end position="1303"/>
    </location>
</feature>
<dbReference type="OrthoDB" id="308383at2759"/>
<feature type="compositionally biased region" description="Polar residues" evidence="8">
    <location>
        <begin position="927"/>
        <end position="938"/>
    </location>
</feature>
<dbReference type="PANTHER" id="PTHR45814">
    <property type="entry name" value="HISTONE-LYSINE N-METHYLTRANSFERASE SETD1"/>
    <property type="match status" value="1"/>
</dbReference>
<evidence type="ECO:0000256" key="8">
    <source>
        <dbReference type="SAM" id="MobiDB-lite"/>
    </source>
</evidence>
<feature type="region of interest" description="Disordered" evidence="8">
    <location>
        <begin position="1"/>
        <end position="22"/>
    </location>
</feature>
<dbReference type="GO" id="GO:0003723">
    <property type="term" value="F:RNA binding"/>
    <property type="evidence" value="ECO:0007669"/>
    <property type="project" value="UniProtKB-UniRule"/>
</dbReference>
<evidence type="ECO:0000256" key="6">
    <source>
        <dbReference type="ARBA" id="ARBA00023242"/>
    </source>
</evidence>
<evidence type="ECO:0000313" key="10">
    <source>
        <dbReference type="EMBL" id="TSO88075.1"/>
    </source>
</evidence>
<feature type="compositionally biased region" description="Acidic residues" evidence="8">
    <location>
        <begin position="1087"/>
        <end position="1103"/>
    </location>
</feature>
<dbReference type="InterPro" id="IPR000504">
    <property type="entry name" value="RRM_dom"/>
</dbReference>
<feature type="compositionally biased region" description="Basic and acidic residues" evidence="8">
    <location>
        <begin position="1"/>
        <end position="11"/>
    </location>
</feature>
<feature type="compositionally biased region" description="Acidic residues" evidence="8">
    <location>
        <begin position="1018"/>
        <end position="1031"/>
    </location>
</feature>
<feature type="compositionally biased region" description="Polar residues" evidence="8">
    <location>
        <begin position="233"/>
        <end position="248"/>
    </location>
</feature>
<evidence type="ECO:0000259" key="9">
    <source>
        <dbReference type="PROSITE" id="PS50102"/>
    </source>
</evidence>
<evidence type="ECO:0000256" key="7">
    <source>
        <dbReference type="PROSITE-ProRule" id="PRU00176"/>
    </source>
</evidence>
<dbReference type="PANTHER" id="PTHR45814:SF2">
    <property type="entry name" value="HISTONE-LYSINE N-METHYLTRANSFERASE SETD1"/>
    <property type="match status" value="1"/>
</dbReference>
<feature type="compositionally biased region" description="Acidic residues" evidence="8">
    <location>
        <begin position="1227"/>
        <end position="1238"/>
    </location>
</feature>
<dbReference type="FunFam" id="3.30.70.330:FF:000178">
    <property type="entry name" value="Histone-lysine N-methyltransferase"/>
    <property type="match status" value="1"/>
</dbReference>
<dbReference type="GO" id="GO:0032259">
    <property type="term" value="P:methylation"/>
    <property type="evidence" value="ECO:0007669"/>
    <property type="project" value="UniProtKB-KW"/>
</dbReference>
<dbReference type="EMBL" id="VCAZ01000071">
    <property type="protein sequence ID" value="TSO88075.1"/>
    <property type="molecule type" value="Genomic_DNA"/>
</dbReference>
<sequence>MMSESGEKEGYGDNECVAPETEKTPNWSSYKLIVDPVLESGKEKIYRYDGLHFSAPIDENYVGPPKEVTFARLNDNIKAGFLMDMCRKFGEIQEAEVLYNPKNKKHLGIAKVIFETARGANDAVQKLHSTSVMGNRIHVELDPKGEKRMQYFQLLVSGLYTPFTLPLGEEAWGPQSPTNSSDSHNEYDTVKHLSHGLLSSSSSVFGSSSFDCSTPMSMDTAYSSMHQDTPCSFWQDTPHGSPTSHSNPGTPPRSEGLVNPTDTQSETQFYKNHTQSTPLNTSESQHTCHNPYLVQLMPQTPNTGQRSSISLIQSSWTSKGHIVSGGQSRKCRAPQGGHKDRVWGTKYQNAYNRRPEHRYIHRPGFNRSHYRSGCTTNLVPLVTFQGTAKPQPNGSLIHCSSSTKKPSGQTLIETRTGSMDKQAVMPVSQRGNLCQIQTLCSQPLGKSLVVPQTTISNCFNSSPHVPFVQQQDTNVIQAPELCIPPATKRSPSTEQEPSSLDSRIKMLLGTQSLDSGENEETLNSEDLVSPNIPQVLSKSGPYSPQSPDASPTVNFSTASGPCSSTQQTAVKISFKDVNSFQISVSANKEEETQPSNKPLSKIPVISTTQPAQEPHLAAMNMLSLRPEPSEQHSQPGTGLSTASSVFPCPPPPPVLLPPAGFPTVPPPVLPPMCGTSCPALPPVPVRIAYPPPNFSVSPLPLSLPPKIPMGQINRPPRWTNPPPSACLPIPTRITQGKSHTVFPSPFSIPPPLTPFTCVDEIRQAPCPGFNSAAVPVYRAPWPPTQLPAFDPLVPPPGYLPMTGSLHKATVDGVIVAVAAELRVIVKKDIYRRMIESVAFAAFDQWWDERENSAKISVVSVKSGERKEKEIVPLRVLEPCQTAEGTGSGSTIPGTGLGLGLRSILKLPSFKVKRKDPSGEDPGETKKSCPSSSSGQTLLFQEAGQETHMQDEEADKPQKEQGVSAVKRRHARPLELDSDDEEEQDEKQTEENEEEDSGNKEKFGLEQEECRNTNIANTDQEEDDEEEGEGGGEEGKCLFVKVDETFIDKEVISIASSDSSINADYESTLSSRSDTRSSNDSRYSSDREESDGDDVESPSSEAPEEERAVEEIWISSDDDDGDDVEEYVSHTPASSSANFWGDELELPLTPSAPLSNDGDPDDNLLASDGQQELRVQVFLHSYGCQDPVSQHLSNKLELSDPATLPSAYESPELQCPPSPTFRQFSSDEGLETDMIDLLEESATLRPPTPTGSQTDSEPELELRMSPTAADEVELPCTPGGSETEPETLPLSPTPSPCLPPPPSPTGFHLFPSPPLYLSSPPLFSSYPAYDETPKTPGRTNREEQIRHTAEITMQRMAMHSPFPSSFLSVSPHTGSGVPRTPGRDITPSSPLSEESEVLFQQREHWRSQSPRYSQQIHIRSTSSSPYSSDSSSSGTQDLRFSTNQLAHFNDLRRRRERMQRKRRMILLQGNKRNKDNYQHVSLQGSVAKSSSCVAASYLSKELAADAKKPLQGLENRLENRLQQRPLGNQRLPEPLYPWRKRKSCLHSFVFAPRSKRRERLLINAVWTKGVNSEEIGHLKASYERMLLQSNTFDWLRSTHWVPHPHILT</sequence>
<feature type="region of interest" description="Disordered" evidence="8">
    <location>
        <begin position="1192"/>
        <end position="1304"/>
    </location>
</feature>
<feature type="region of interest" description="Disordered" evidence="8">
    <location>
        <begin position="1360"/>
        <end position="1438"/>
    </location>
</feature>
<evidence type="ECO:0000256" key="4">
    <source>
        <dbReference type="ARBA" id="ARBA00022691"/>
    </source>
</evidence>